<evidence type="ECO:0000313" key="3">
    <source>
        <dbReference type="Proteomes" id="UP000683000"/>
    </source>
</evidence>
<dbReference type="InterPro" id="IPR048958">
    <property type="entry name" value="Polysacc_lyase_14"/>
</dbReference>
<gene>
    <name evidence="2" type="ORF">JVT61DRAFT_2706</name>
</gene>
<dbReference type="Proteomes" id="UP000683000">
    <property type="component" value="Unassembled WGS sequence"/>
</dbReference>
<evidence type="ECO:0000259" key="1">
    <source>
        <dbReference type="Pfam" id="PF21294"/>
    </source>
</evidence>
<proteinExistence type="predicted"/>
<dbReference type="Gene3D" id="2.60.120.200">
    <property type="match status" value="1"/>
</dbReference>
<comment type="caution">
    <text evidence="2">The sequence shown here is derived from an EMBL/GenBank/DDBJ whole genome shotgun (WGS) entry which is preliminary data.</text>
</comment>
<dbReference type="Pfam" id="PF21294">
    <property type="entry name" value="Polysacc_lyase_14"/>
    <property type="match status" value="1"/>
</dbReference>
<dbReference type="PANTHER" id="PTHR40124:SF1">
    <property type="entry name" value="DISAGGREGATASE RELATED REPEAT PROTEIN"/>
    <property type="match status" value="1"/>
</dbReference>
<protein>
    <recommendedName>
        <fullName evidence="1">Polysaccharide lyase 14 domain-containing protein</fullName>
    </recommendedName>
</protein>
<dbReference type="OrthoDB" id="10069995at2759"/>
<evidence type="ECO:0000313" key="2">
    <source>
        <dbReference type="EMBL" id="KAG6375847.1"/>
    </source>
</evidence>
<name>A0A8I2YS60_9AGAM</name>
<keyword evidence="3" id="KW-1185">Reference proteome</keyword>
<sequence>MALVVCEALAAPANSSQPQTPSPDPTQAAIPTNFSSQSTLYSDSSSIASTTSSLFLASTLLLNPTNTTSLQLIQSNDPSSTVPVTSLFVSLSPLPSPTLATFTSPAISTDFATEVVTAFETTTVDTTPSSPSMVTVIVTATSTVTAIVTTTPFPSWSHRTLWVAPPQMTDLSAFNITYFPSGQRNLHIVAQIPSEAIAPTGKSIQDPLLSSPNTNTTTSSSLLQLVYPVHSVNPGSKPEGGADFYATPLNLAGARNVTLEYSVFFPANFNWVKGGKLPGLFGGHTGCSGGASAQDCFSTRLMWRPHGVGELYLVRPFPPH</sequence>
<feature type="domain" description="Polysaccharide lyase 14" evidence="1">
    <location>
        <begin position="217"/>
        <end position="314"/>
    </location>
</feature>
<dbReference type="AlphaFoldDB" id="A0A8I2YS60"/>
<organism evidence="2 3">
    <name type="scientific">Boletus reticuloceps</name>
    <dbReference type="NCBI Taxonomy" id="495285"/>
    <lineage>
        <taxon>Eukaryota</taxon>
        <taxon>Fungi</taxon>
        <taxon>Dikarya</taxon>
        <taxon>Basidiomycota</taxon>
        <taxon>Agaricomycotina</taxon>
        <taxon>Agaricomycetes</taxon>
        <taxon>Agaricomycetidae</taxon>
        <taxon>Boletales</taxon>
        <taxon>Boletineae</taxon>
        <taxon>Boletaceae</taxon>
        <taxon>Boletoideae</taxon>
        <taxon>Boletus</taxon>
    </lineage>
</organism>
<dbReference type="PANTHER" id="PTHR40124">
    <property type="match status" value="1"/>
</dbReference>
<dbReference type="EMBL" id="JAGFBS010000013">
    <property type="protein sequence ID" value="KAG6375847.1"/>
    <property type="molecule type" value="Genomic_DNA"/>
</dbReference>
<reference evidence="2" key="1">
    <citation type="submission" date="2021-03" db="EMBL/GenBank/DDBJ databases">
        <title>Evolutionary innovations through gain and loss of genes in the ectomycorrhizal Boletales.</title>
        <authorList>
            <person name="Wu G."/>
            <person name="Miyauchi S."/>
            <person name="Morin E."/>
            <person name="Yang Z.-L."/>
            <person name="Xu J."/>
            <person name="Martin F.M."/>
        </authorList>
    </citation>
    <scope>NUCLEOTIDE SEQUENCE</scope>
    <source>
        <strain evidence="2">BR01</strain>
    </source>
</reference>
<accession>A0A8I2YS60</accession>